<comment type="caution">
    <text evidence="1">The sequence shown here is derived from an EMBL/GenBank/DDBJ whole genome shotgun (WGS) entry which is preliminary data.</text>
</comment>
<name>A0A2B5IKV0_9BACI</name>
<proteinExistence type="predicted"/>
<dbReference type="AlphaFoldDB" id="A0A2B5IKV0"/>
<evidence type="ECO:0000313" key="2">
    <source>
        <dbReference type="Proteomes" id="UP000223472"/>
    </source>
</evidence>
<organism evidence="1 2">
    <name type="scientific">Bacillus wiedmannii</name>
    <dbReference type="NCBI Taxonomy" id="1890302"/>
    <lineage>
        <taxon>Bacteria</taxon>
        <taxon>Bacillati</taxon>
        <taxon>Bacillota</taxon>
        <taxon>Bacilli</taxon>
        <taxon>Bacillales</taxon>
        <taxon>Bacillaceae</taxon>
        <taxon>Bacillus</taxon>
        <taxon>Bacillus cereus group</taxon>
    </lineage>
</organism>
<accession>A0A2B5IKV0</accession>
<gene>
    <name evidence="1" type="ORF">COM27_25175</name>
</gene>
<reference evidence="1 2" key="1">
    <citation type="submission" date="2017-09" db="EMBL/GenBank/DDBJ databases">
        <title>Large-scale bioinformatics analysis of Bacillus genomes uncovers conserved roles of natural products in bacterial physiology.</title>
        <authorList>
            <consortium name="Agbiome Team Llc"/>
            <person name="Bleich R.M."/>
            <person name="Grubbs K.J."/>
            <person name="Santa Maria K.C."/>
            <person name="Allen S.E."/>
            <person name="Farag S."/>
            <person name="Shank E.A."/>
            <person name="Bowers A."/>
        </authorList>
    </citation>
    <scope>NUCLEOTIDE SEQUENCE [LARGE SCALE GENOMIC DNA]</scope>
    <source>
        <strain evidence="1 2">AFS065610</strain>
    </source>
</reference>
<dbReference type="Proteomes" id="UP000223472">
    <property type="component" value="Unassembled WGS sequence"/>
</dbReference>
<protein>
    <submittedName>
        <fullName evidence="1">Uncharacterized protein</fullName>
    </submittedName>
</protein>
<sequence>MFISNILTINVSFGNVEKQNKGCEISTCAKCKKQSLRVTYKEHLKKWVRFCLCCDYKEMNPANILIEISF</sequence>
<evidence type="ECO:0000313" key="1">
    <source>
        <dbReference type="EMBL" id="PGD30295.1"/>
    </source>
</evidence>
<dbReference type="EMBL" id="NVIY01000046">
    <property type="protein sequence ID" value="PGD30295.1"/>
    <property type="molecule type" value="Genomic_DNA"/>
</dbReference>